<evidence type="ECO:0000313" key="2">
    <source>
        <dbReference type="EMBL" id="SBT56272.1"/>
    </source>
</evidence>
<dbReference type="EMBL" id="FLRD01000596">
    <property type="protein sequence ID" value="SBT55091.1"/>
    <property type="molecule type" value="Genomic_DNA"/>
</dbReference>
<evidence type="ECO:0000313" key="3">
    <source>
        <dbReference type="Proteomes" id="UP000078550"/>
    </source>
</evidence>
<sequence>MTDKSYYEDDDMVFLPSIRNYKHLDNYGYDVLGNSVSCGLIKNELNNYIGIEKLCKEVTGILEQFNTSYITSLFNNDYCTIFNYWMYYHLYNNLTEKNDSQDVSSFIVKLLKSREHYKDEDKCTIYTELNVKDYFTKTKMLYDYALDYETIKRNVELPEAECTKKYNDYIHEHSENYNTVIAECKTEANTPHCKLLKEIKKELSPLKPCPQKSSSLSAVSEEETTHTFPGVLSGRGYEGEIGERRGPGDPGLLYLQPEAHTYGTSNTSTIMSIIFPFLGIFFSFFTLYRFTPVGSLLNNYFLKKNNFRTYVNEEGTEEILEDTYESMNADMEYDTHHISYHSY</sequence>
<dbReference type="InterPro" id="IPR008780">
    <property type="entry name" value="Plasmodium_Vir"/>
</dbReference>
<proteinExistence type="predicted"/>
<name>A0A1A9AJD5_PLAOA</name>
<evidence type="ECO:0000313" key="1">
    <source>
        <dbReference type="EMBL" id="SBT55091.1"/>
    </source>
</evidence>
<accession>A0A1A9AJD5</accession>
<gene>
    <name evidence="1" type="ORF">POVWA1_067730</name>
    <name evidence="2" type="ORF">POVWA2_072610</name>
</gene>
<reference evidence="2" key="1">
    <citation type="submission" date="2016-05" db="EMBL/GenBank/DDBJ databases">
        <authorList>
            <person name="Lavstsen T."/>
            <person name="Jespersen J.S."/>
        </authorList>
    </citation>
    <scope>NUCLEOTIDE SEQUENCE [LARGE SCALE GENOMIC DNA]</scope>
</reference>
<evidence type="ECO:0000313" key="4">
    <source>
        <dbReference type="Proteomes" id="UP000078555"/>
    </source>
</evidence>
<dbReference type="Proteomes" id="UP000078555">
    <property type="component" value="Unassembled WGS sequence"/>
</dbReference>
<keyword evidence="4" id="KW-1185">Reference proteome</keyword>
<reference evidence="3 4" key="2">
    <citation type="submission" date="2016-05" db="EMBL/GenBank/DDBJ databases">
        <authorList>
            <person name="Naeem Raeece"/>
        </authorList>
    </citation>
    <scope>NUCLEOTIDE SEQUENCE [LARGE SCALE GENOMIC DNA]</scope>
</reference>
<dbReference type="Pfam" id="PF05795">
    <property type="entry name" value="Plasmodium_Vir"/>
    <property type="match status" value="1"/>
</dbReference>
<protein>
    <submittedName>
        <fullName evidence="2">PIR Superfamily Protein</fullName>
    </submittedName>
</protein>
<dbReference type="Proteomes" id="UP000078550">
    <property type="component" value="Unassembled WGS sequence"/>
</dbReference>
<dbReference type="EMBL" id="FLRE01001327">
    <property type="protein sequence ID" value="SBT56272.1"/>
    <property type="molecule type" value="Genomic_DNA"/>
</dbReference>
<organism evidence="2 3">
    <name type="scientific">Plasmodium ovale wallikeri</name>
    <dbReference type="NCBI Taxonomy" id="864142"/>
    <lineage>
        <taxon>Eukaryota</taxon>
        <taxon>Sar</taxon>
        <taxon>Alveolata</taxon>
        <taxon>Apicomplexa</taxon>
        <taxon>Aconoidasida</taxon>
        <taxon>Haemosporida</taxon>
        <taxon>Plasmodiidae</taxon>
        <taxon>Plasmodium</taxon>
        <taxon>Plasmodium (Plasmodium)</taxon>
    </lineage>
</organism>
<dbReference type="AlphaFoldDB" id="A0A1A9AJD5"/>